<name>A0ABX5ZQJ7_STRTE</name>
<dbReference type="Proteomes" id="UP000324308">
    <property type="component" value="Chromosome"/>
</dbReference>
<keyword evidence="4" id="KW-1185">Reference proteome</keyword>
<accession>A0ABX5ZQJ7</accession>
<dbReference type="EMBL" id="CP043959">
    <property type="protein sequence ID" value="QER86521.1"/>
    <property type="molecule type" value="Genomic_DNA"/>
</dbReference>
<reference evidence="3 4" key="1">
    <citation type="submission" date="2019-09" db="EMBL/GenBank/DDBJ databases">
        <title>Draft genome sequence of the Ebosin-producing strain Streptomyces sp. 139.</title>
        <authorList>
            <person name="Ai L."/>
            <person name="Geng M."/>
            <person name="Ma M."/>
            <person name="Bai L."/>
        </authorList>
    </citation>
    <scope>NUCLEOTIDE SEQUENCE [LARGE SCALE GENOMIC DNA]</scope>
    <source>
        <strain evidence="3 4">139</strain>
    </source>
</reference>
<feature type="domain" description="DUF6299" evidence="2">
    <location>
        <begin position="33"/>
        <end position="145"/>
    </location>
</feature>
<proteinExistence type="predicted"/>
<gene>
    <name evidence="3" type="ORF">F3L20_12015</name>
</gene>
<sequence>MPVRPVLGATAGAALLLLGTAVVAPSASASAVPAEYVTVDPEGRVTADGTVALSGTYRCTAGTGPVFVSSSVSQGTPTINYGIGGTGAVCDGEEHRWQNSGTAPRNALAAGPARVEATVLELRGSGLLVIPVPHAVSHEDVTLVAG</sequence>
<feature type="signal peptide" evidence="1">
    <location>
        <begin position="1"/>
        <end position="29"/>
    </location>
</feature>
<evidence type="ECO:0000313" key="4">
    <source>
        <dbReference type="Proteomes" id="UP000324308"/>
    </source>
</evidence>
<protein>
    <recommendedName>
        <fullName evidence="2">DUF6299 domain-containing protein</fullName>
    </recommendedName>
</protein>
<evidence type="ECO:0000256" key="1">
    <source>
        <dbReference type="SAM" id="SignalP"/>
    </source>
</evidence>
<evidence type="ECO:0000259" key="2">
    <source>
        <dbReference type="Pfam" id="PF19816"/>
    </source>
</evidence>
<evidence type="ECO:0000313" key="3">
    <source>
        <dbReference type="EMBL" id="QER86521.1"/>
    </source>
</evidence>
<dbReference type="Pfam" id="PF19816">
    <property type="entry name" value="DUF6299"/>
    <property type="match status" value="1"/>
</dbReference>
<organism evidence="3 4">
    <name type="scientific">Streptomyces tendae</name>
    <dbReference type="NCBI Taxonomy" id="1932"/>
    <lineage>
        <taxon>Bacteria</taxon>
        <taxon>Bacillati</taxon>
        <taxon>Actinomycetota</taxon>
        <taxon>Actinomycetes</taxon>
        <taxon>Kitasatosporales</taxon>
        <taxon>Streptomycetaceae</taxon>
        <taxon>Streptomyces</taxon>
    </lineage>
</organism>
<dbReference type="RefSeq" id="WP_150154248.1">
    <property type="nucleotide sequence ID" value="NZ_CP043959.1"/>
</dbReference>
<dbReference type="InterPro" id="IPR046266">
    <property type="entry name" value="DUF6299"/>
</dbReference>
<keyword evidence="1" id="KW-0732">Signal</keyword>
<feature type="chain" id="PRO_5047073484" description="DUF6299 domain-containing protein" evidence="1">
    <location>
        <begin position="30"/>
        <end position="146"/>
    </location>
</feature>